<dbReference type="NCBIfam" id="NF005886">
    <property type="entry name" value="PRK07849.1-1"/>
    <property type="match status" value="1"/>
</dbReference>
<dbReference type="InterPro" id="IPR001544">
    <property type="entry name" value="Aminotrans_IV"/>
</dbReference>
<keyword evidence="2" id="KW-0456">Lyase</keyword>
<dbReference type="EMBL" id="CP147846">
    <property type="protein sequence ID" value="WXG69078.1"/>
    <property type="molecule type" value="Genomic_DNA"/>
</dbReference>
<dbReference type="Gene3D" id="3.30.470.10">
    <property type="match status" value="1"/>
</dbReference>
<dbReference type="Pfam" id="PF01063">
    <property type="entry name" value="Aminotran_4"/>
    <property type="match status" value="1"/>
</dbReference>
<evidence type="ECO:0000313" key="2">
    <source>
        <dbReference type="EMBL" id="WXG69078.1"/>
    </source>
</evidence>
<dbReference type="InterPro" id="IPR036038">
    <property type="entry name" value="Aminotransferase-like"/>
</dbReference>
<gene>
    <name evidence="2" type="ORF">WDS16_00435</name>
</gene>
<dbReference type="Proteomes" id="UP001432000">
    <property type="component" value="Chromosome"/>
</dbReference>
<dbReference type="InterPro" id="IPR050571">
    <property type="entry name" value="Class-IV_PLP-Dep_Aminotrnsfr"/>
</dbReference>
<comment type="similarity">
    <text evidence="1">Belongs to the class-IV pyridoxal-phosphate-dependent aminotransferase family.</text>
</comment>
<organism evidence="2 3">
    <name type="scientific">Rhodococcus sovatensis</name>
    <dbReference type="NCBI Taxonomy" id="1805840"/>
    <lineage>
        <taxon>Bacteria</taxon>
        <taxon>Bacillati</taxon>
        <taxon>Actinomycetota</taxon>
        <taxon>Actinomycetes</taxon>
        <taxon>Mycobacteriales</taxon>
        <taxon>Nocardiaceae</taxon>
        <taxon>Rhodococcus</taxon>
    </lineage>
</organism>
<sequence length="292" mass="30879">MSERVVVTLDGQVHDADMPLLYADDLAAVRGDGIFETILVRGGAPCTVELHVERLLASARALDLPAPDPDEWRLVIGLAVDEWTRTSEDEGVLRLVLSRGRECGGEPTGYATVGPLHERVAKARADGVAVITLERGYSVDFAAQAPWQLLGAKTLSYATNMAALRHAARRGADDVIFTSSEGRVLEGPRSTVVIARGKTLITPPPDHGILAGTTVEALFRVAADKGYTCERADVFPADLIAADGVWLISSITLAARVVSLNGVALGTPAIADEFRSMVDLAVETIGDEASAG</sequence>
<dbReference type="InterPro" id="IPR043131">
    <property type="entry name" value="BCAT-like_N"/>
</dbReference>
<proteinExistence type="inferred from homology"/>
<dbReference type="InterPro" id="IPR043132">
    <property type="entry name" value="BCAT-like_C"/>
</dbReference>
<protein>
    <submittedName>
        <fullName evidence="2">Aminodeoxychorismate lyase</fullName>
        <ecNumber evidence="2">4.1.3.38</ecNumber>
    </submittedName>
</protein>
<accession>A0ABZ2PIU0</accession>
<name>A0ABZ2PIU0_9NOCA</name>
<dbReference type="EC" id="4.1.3.38" evidence="2"/>
<keyword evidence="3" id="KW-1185">Reference proteome</keyword>
<dbReference type="Gene3D" id="3.20.10.10">
    <property type="entry name" value="D-amino Acid Aminotransferase, subunit A, domain 2"/>
    <property type="match status" value="1"/>
</dbReference>
<dbReference type="SUPFAM" id="SSF56752">
    <property type="entry name" value="D-aminoacid aminotransferase-like PLP-dependent enzymes"/>
    <property type="match status" value="1"/>
</dbReference>
<dbReference type="NCBIfam" id="NF005887">
    <property type="entry name" value="PRK07849.1-2"/>
    <property type="match status" value="1"/>
</dbReference>
<dbReference type="RefSeq" id="WP_338889674.1">
    <property type="nucleotide sequence ID" value="NZ_CP147846.1"/>
</dbReference>
<evidence type="ECO:0000256" key="1">
    <source>
        <dbReference type="ARBA" id="ARBA00009320"/>
    </source>
</evidence>
<reference evidence="2 3" key="1">
    <citation type="submission" date="2024-03" db="EMBL/GenBank/DDBJ databases">
        <title>Natural products discovery in diverse microorganisms through a two-stage MS feature dereplication strategy.</title>
        <authorList>
            <person name="Zhang R."/>
        </authorList>
    </citation>
    <scope>NUCLEOTIDE SEQUENCE [LARGE SCALE GENOMIC DNA]</scope>
    <source>
        <strain evidence="2 3">18930</strain>
    </source>
</reference>
<dbReference type="PANTHER" id="PTHR42743">
    <property type="entry name" value="AMINO-ACID AMINOTRANSFERASE"/>
    <property type="match status" value="1"/>
</dbReference>
<dbReference type="GO" id="GO:0008696">
    <property type="term" value="F:4-amino-4-deoxychorismate lyase activity"/>
    <property type="evidence" value="ECO:0007669"/>
    <property type="project" value="UniProtKB-EC"/>
</dbReference>
<evidence type="ECO:0000313" key="3">
    <source>
        <dbReference type="Proteomes" id="UP001432000"/>
    </source>
</evidence>
<dbReference type="PANTHER" id="PTHR42743:SF11">
    <property type="entry name" value="AMINODEOXYCHORISMATE LYASE"/>
    <property type="match status" value="1"/>
</dbReference>